<dbReference type="RefSeq" id="WP_003404149.1">
    <property type="nucleotide sequence ID" value="NZ_JACBBC010000012.1"/>
</dbReference>
<dbReference type="AlphaFoldDB" id="A0A846JHZ9"/>
<comment type="caution">
    <text evidence="1">The sequence shown here is derived from an EMBL/GenBank/DDBJ whole genome shotgun (WGS) entry which is preliminary data.</text>
</comment>
<gene>
    <name evidence="1" type="ORF">FC871_14005</name>
</gene>
<organism evidence="1 2">
    <name type="scientific">Clostridium botulinum</name>
    <dbReference type="NCBI Taxonomy" id="1491"/>
    <lineage>
        <taxon>Bacteria</taxon>
        <taxon>Bacillati</taxon>
        <taxon>Bacillota</taxon>
        <taxon>Clostridia</taxon>
        <taxon>Eubacteriales</taxon>
        <taxon>Clostridiaceae</taxon>
        <taxon>Clostridium</taxon>
    </lineage>
</organism>
<name>A0A846JHZ9_CLOBO</name>
<evidence type="ECO:0000313" key="1">
    <source>
        <dbReference type="EMBL" id="NFJ09565.1"/>
    </source>
</evidence>
<accession>A0A846JHZ9</accession>
<dbReference type="Proteomes" id="UP000480039">
    <property type="component" value="Unassembled WGS sequence"/>
</dbReference>
<protein>
    <submittedName>
        <fullName evidence="1">Uncharacterized protein</fullName>
    </submittedName>
</protein>
<reference evidence="1 2" key="1">
    <citation type="submission" date="2019-04" db="EMBL/GenBank/DDBJ databases">
        <title>Genome sequencing of Clostridium botulinum Groups I-IV and Clostridium butyricum.</title>
        <authorList>
            <person name="Brunt J."/>
            <person name="Van Vliet A.H.M."/>
            <person name="Stringer S.C."/>
            <person name="Carter A.T."/>
            <person name="Peck M.W."/>
        </authorList>
    </citation>
    <scope>NUCLEOTIDE SEQUENCE [LARGE SCALE GENOMIC DNA]</scope>
    <source>
        <strain evidence="1 2">Colworth BL30</strain>
    </source>
</reference>
<sequence length="93" mass="10795">MAFVLIEDAMKEEISICHFGGNTEIISKNINIIFENKEYKVSNATVEKCKICDDIFIQERTRNEIKEIIGSYPVGVKCIELEEQIFDNFQEED</sequence>
<dbReference type="EMBL" id="SWQE01000007">
    <property type="protein sequence ID" value="NFJ09565.1"/>
    <property type="molecule type" value="Genomic_DNA"/>
</dbReference>
<proteinExistence type="predicted"/>
<evidence type="ECO:0000313" key="2">
    <source>
        <dbReference type="Proteomes" id="UP000480039"/>
    </source>
</evidence>